<keyword evidence="2" id="KW-0732">Signal</keyword>
<reference evidence="4" key="1">
    <citation type="journal article" date="2014" name="Int. J. Syst. Evol. Microbiol.">
        <title>Complete genome sequence of Corynebacterium casei LMG S-19264T (=DSM 44701T), isolated from a smear-ripened cheese.</title>
        <authorList>
            <consortium name="US DOE Joint Genome Institute (JGI-PGF)"/>
            <person name="Walter F."/>
            <person name="Albersmeier A."/>
            <person name="Kalinowski J."/>
            <person name="Ruckert C."/>
        </authorList>
    </citation>
    <scope>NUCLEOTIDE SEQUENCE</scope>
    <source>
        <strain evidence="4">CGMCC 1.12160</strain>
    </source>
</reference>
<dbReference type="Proteomes" id="UP000605670">
    <property type="component" value="Unassembled WGS sequence"/>
</dbReference>
<dbReference type="PANTHER" id="PTHR30032:SF8">
    <property type="entry name" value="GERMINATION-SPECIFIC N-ACETYLMURAMOYL-L-ALANINE AMIDASE"/>
    <property type="match status" value="1"/>
</dbReference>
<evidence type="ECO:0000256" key="2">
    <source>
        <dbReference type="ARBA" id="ARBA00022729"/>
    </source>
</evidence>
<accession>A0A917BNX9</accession>
<name>A0A917BNX9_9MICO</name>
<evidence type="ECO:0000313" key="5">
    <source>
        <dbReference type="Proteomes" id="UP000605670"/>
    </source>
</evidence>
<protein>
    <recommendedName>
        <fullName evidence="3">C5a peptidase/Subtilisin-like protease SBT2-like Fn3-like domain-containing protein</fullName>
    </recommendedName>
</protein>
<dbReference type="InterPro" id="IPR051922">
    <property type="entry name" value="Bact_Sporulation_Assoc"/>
</dbReference>
<dbReference type="AlphaFoldDB" id="A0A917BNX9"/>
<reference evidence="4" key="2">
    <citation type="submission" date="2020-09" db="EMBL/GenBank/DDBJ databases">
        <authorList>
            <person name="Sun Q."/>
            <person name="Zhou Y."/>
        </authorList>
    </citation>
    <scope>NUCLEOTIDE SEQUENCE</scope>
    <source>
        <strain evidence="4">CGMCC 1.12160</strain>
    </source>
</reference>
<gene>
    <name evidence="4" type="ORF">GCM10011366_21600</name>
</gene>
<dbReference type="Pfam" id="PF04122">
    <property type="entry name" value="CW_binding_2"/>
    <property type="match status" value="3"/>
</dbReference>
<organism evidence="4 5">
    <name type="scientific">Ornithinimicrobium tianjinense</name>
    <dbReference type="NCBI Taxonomy" id="1195761"/>
    <lineage>
        <taxon>Bacteria</taxon>
        <taxon>Bacillati</taxon>
        <taxon>Actinomycetota</taxon>
        <taxon>Actinomycetes</taxon>
        <taxon>Micrococcales</taxon>
        <taxon>Ornithinimicrobiaceae</taxon>
        <taxon>Ornithinimicrobium</taxon>
    </lineage>
</organism>
<keyword evidence="5" id="KW-1185">Reference proteome</keyword>
<dbReference type="GO" id="GO:0016020">
    <property type="term" value="C:membrane"/>
    <property type="evidence" value="ECO:0007669"/>
    <property type="project" value="InterPro"/>
</dbReference>
<comment type="caution">
    <text evidence="4">The sequence shown here is derived from an EMBL/GenBank/DDBJ whole genome shotgun (WGS) entry which is preliminary data.</text>
</comment>
<dbReference type="Pfam" id="PF06280">
    <property type="entry name" value="fn3_5"/>
    <property type="match status" value="1"/>
</dbReference>
<feature type="domain" description="C5a peptidase/Subtilisin-like protease SBT2-like Fn3-like" evidence="3">
    <location>
        <begin position="2"/>
        <end position="85"/>
    </location>
</feature>
<sequence>MSNTTDVAEVYTLGHQAAVATAGTGNDWGYYLSPAEVTFSAEHVTVPAGGSATVDVTVTSPEEGYLFGGFVTATGTDGSSYTLPYGGASFDLQDVEVLTDLVNGDGTTAVELPALGVLESCARFLGVDCVDPDGTFDLAGADHVYTMDQGDVPLVLIHLEHQARALDMEVFAANEDGTKGDSLGLVREIDYLARHAGINGIEAYSWDGMVVNESGARERVADGDYILEVVLTKASAWNDDTAPATETWTSQAFGIAWSGTGLVDAPTVSRAQGIDRYSTAAELAVENFDTGVETVFVASGEMFPDALAGGAVAGAEGAPVLLVRSGAVPAPTRTALGILQPQQIVVLGGEQAVSEAVLDRLAAYAPVTRIAGANRYETSVALSSGYAAGVDLVFLASGVDFPDALSASAAAGMEGAPVLLTKPDSLPGAVRAELDRLDPAVVVVVGGKAAVSEAVKDAVETYTDDVVRIAGANRYETSAAIATEFFPTPADHAIVATGLNFADALAAGPVAAGYNSPVLLTKTDVVPSAILGAITELRVQEITIAGGLGAVAMEVQETLEALVYP</sequence>
<evidence type="ECO:0000256" key="1">
    <source>
        <dbReference type="ARBA" id="ARBA00011073"/>
    </source>
</evidence>
<dbReference type="PANTHER" id="PTHR30032">
    <property type="entry name" value="N-ACETYLMURAMOYL-L-ALANINE AMIDASE-RELATED"/>
    <property type="match status" value="1"/>
</dbReference>
<dbReference type="EMBL" id="BMEM01000003">
    <property type="protein sequence ID" value="GGF53501.1"/>
    <property type="molecule type" value="Genomic_DNA"/>
</dbReference>
<dbReference type="InterPro" id="IPR010435">
    <property type="entry name" value="C5a/SBT2-like_Fn3"/>
</dbReference>
<evidence type="ECO:0000259" key="3">
    <source>
        <dbReference type="Pfam" id="PF06280"/>
    </source>
</evidence>
<evidence type="ECO:0000313" key="4">
    <source>
        <dbReference type="EMBL" id="GGF53501.1"/>
    </source>
</evidence>
<proteinExistence type="inferred from homology"/>
<comment type="similarity">
    <text evidence="1">Belongs to the peptidase S8 family.</text>
</comment>
<dbReference type="InterPro" id="IPR007253">
    <property type="entry name" value="Cell_wall-bd_2"/>
</dbReference>
<dbReference type="RefSeq" id="WP_188430640.1">
    <property type="nucleotide sequence ID" value="NZ_BAABKH010000003.1"/>
</dbReference>
<dbReference type="GO" id="GO:0004252">
    <property type="term" value="F:serine-type endopeptidase activity"/>
    <property type="evidence" value="ECO:0007669"/>
    <property type="project" value="InterPro"/>
</dbReference>
<dbReference type="Gene3D" id="3.40.50.12090">
    <property type="match status" value="2"/>
</dbReference>